<accession>A0AAD1T4C7</accession>
<gene>
    <name evidence="1" type="ORF">PECUL_23A049423</name>
</gene>
<reference evidence="1" key="1">
    <citation type="submission" date="2022-03" db="EMBL/GenBank/DDBJ databases">
        <authorList>
            <person name="Alioto T."/>
            <person name="Alioto T."/>
            <person name="Gomez Garrido J."/>
        </authorList>
    </citation>
    <scope>NUCLEOTIDE SEQUENCE</scope>
</reference>
<protein>
    <submittedName>
        <fullName evidence="1">Uncharacterized protein</fullName>
    </submittedName>
</protein>
<keyword evidence="2" id="KW-1185">Reference proteome</keyword>
<name>A0AAD1T4C7_PELCU</name>
<evidence type="ECO:0000313" key="2">
    <source>
        <dbReference type="Proteomes" id="UP001295444"/>
    </source>
</evidence>
<dbReference type="EMBL" id="OW240921">
    <property type="protein sequence ID" value="CAH2318531.1"/>
    <property type="molecule type" value="Genomic_DNA"/>
</dbReference>
<sequence length="68" mass="7456">MADASVCATRGLLLHYANRTGSLGPTMTNLDTVLQHFWEKLEDRCSSVASTHLLTEGALRHSRLELGC</sequence>
<proteinExistence type="predicted"/>
<evidence type="ECO:0000313" key="1">
    <source>
        <dbReference type="EMBL" id="CAH2318531.1"/>
    </source>
</evidence>
<dbReference type="Proteomes" id="UP001295444">
    <property type="component" value="Chromosome 10"/>
</dbReference>
<organism evidence="1 2">
    <name type="scientific">Pelobates cultripes</name>
    <name type="common">Western spadefoot toad</name>
    <dbReference type="NCBI Taxonomy" id="61616"/>
    <lineage>
        <taxon>Eukaryota</taxon>
        <taxon>Metazoa</taxon>
        <taxon>Chordata</taxon>
        <taxon>Craniata</taxon>
        <taxon>Vertebrata</taxon>
        <taxon>Euteleostomi</taxon>
        <taxon>Amphibia</taxon>
        <taxon>Batrachia</taxon>
        <taxon>Anura</taxon>
        <taxon>Pelobatoidea</taxon>
        <taxon>Pelobatidae</taxon>
        <taxon>Pelobates</taxon>
    </lineage>
</organism>
<dbReference type="AlphaFoldDB" id="A0AAD1T4C7"/>